<organism evidence="2 3">
    <name type="scientific">Russula ochroleuca</name>
    <dbReference type="NCBI Taxonomy" id="152965"/>
    <lineage>
        <taxon>Eukaryota</taxon>
        <taxon>Fungi</taxon>
        <taxon>Dikarya</taxon>
        <taxon>Basidiomycota</taxon>
        <taxon>Agaricomycotina</taxon>
        <taxon>Agaricomycetes</taxon>
        <taxon>Russulales</taxon>
        <taxon>Russulaceae</taxon>
        <taxon>Russula</taxon>
    </lineage>
</organism>
<dbReference type="OrthoDB" id="412006at2759"/>
<proteinExistence type="predicted"/>
<gene>
    <name evidence="2" type="ORF">DFH94DRAFT_681233</name>
</gene>
<feature type="region of interest" description="Disordered" evidence="1">
    <location>
        <begin position="1"/>
        <end position="25"/>
    </location>
</feature>
<dbReference type="EMBL" id="WHVB01000006">
    <property type="protein sequence ID" value="KAF8481904.1"/>
    <property type="molecule type" value="Genomic_DNA"/>
</dbReference>
<name>A0A9P5MYL7_9AGAM</name>
<evidence type="ECO:0000313" key="3">
    <source>
        <dbReference type="Proteomes" id="UP000759537"/>
    </source>
</evidence>
<feature type="region of interest" description="Disordered" evidence="1">
    <location>
        <begin position="96"/>
        <end position="126"/>
    </location>
</feature>
<accession>A0A9P5MYL7</accession>
<keyword evidence="3" id="KW-1185">Reference proteome</keyword>
<dbReference type="Proteomes" id="UP000759537">
    <property type="component" value="Unassembled WGS sequence"/>
</dbReference>
<dbReference type="AlphaFoldDB" id="A0A9P5MYL7"/>
<evidence type="ECO:0000313" key="2">
    <source>
        <dbReference type="EMBL" id="KAF8481904.1"/>
    </source>
</evidence>
<comment type="caution">
    <text evidence="2">The sequence shown here is derived from an EMBL/GenBank/DDBJ whole genome shotgun (WGS) entry which is preliminary data.</text>
</comment>
<protein>
    <submittedName>
        <fullName evidence="2">Uncharacterized protein</fullName>
    </submittedName>
</protein>
<feature type="compositionally biased region" description="Polar residues" evidence="1">
    <location>
        <begin position="7"/>
        <end position="21"/>
    </location>
</feature>
<reference evidence="2" key="2">
    <citation type="journal article" date="2020" name="Nat. Commun.">
        <title>Large-scale genome sequencing of mycorrhizal fungi provides insights into the early evolution of symbiotic traits.</title>
        <authorList>
            <person name="Miyauchi S."/>
            <person name="Kiss E."/>
            <person name="Kuo A."/>
            <person name="Drula E."/>
            <person name="Kohler A."/>
            <person name="Sanchez-Garcia M."/>
            <person name="Morin E."/>
            <person name="Andreopoulos B."/>
            <person name="Barry K.W."/>
            <person name="Bonito G."/>
            <person name="Buee M."/>
            <person name="Carver A."/>
            <person name="Chen C."/>
            <person name="Cichocki N."/>
            <person name="Clum A."/>
            <person name="Culley D."/>
            <person name="Crous P.W."/>
            <person name="Fauchery L."/>
            <person name="Girlanda M."/>
            <person name="Hayes R.D."/>
            <person name="Keri Z."/>
            <person name="LaButti K."/>
            <person name="Lipzen A."/>
            <person name="Lombard V."/>
            <person name="Magnuson J."/>
            <person name="Maillard F."/>
            <person name="Murat C."/>
            <person name="Nolan M."/>
            <person name="Ohm R.A."/>
            <person name="Pangilinan J."/>
            <person name="Pereira M.F."/>
            <person name="Perotto S."/>
            <person name="Peter M."/>
            <person name="Pfister S."/>
            <person name="Riley R."/>
            <person name="Sitrit Y."/>
            <person name="Stielow J.B."/>
            <person name="Szollosi G."/>
            <person name="Zifcakova L."/>
            <person name="Stursova M."/>
            <person name="Spatafora J.W."/>
            <person name="Tedersoo L."/>
            <person name="Vaario L.M."/>
            <person name="Yamada A."/>
            <person name="Yan M."/>
            <person name="Wang P."/>
            <person name="Xu J."/>
            <person name="Bruns T."/>
            <person name="Baldrian P."/>
            <person name="Vilgalys R."/>
            <person name="Dunand C."/>
            <person name="Henrissat B."/>
            <person name="Grigoriev I.V."/>
            <person name="Hibbett D."/>
            <person name="Nagy L.G."/>
            <person name="Martin F.M."/>
        </authorList>
    </citation>
    <scope>NUCLEOTIDE SEQUENCE</scope>
    <source>
        <strain evidence="2">Prilba</strain>
    </source>
</reference>
<evidence type="ECO:0000256" key="1">
    <source>
        <dbReference type="SAM" id="MobiDB-lite"/>
    </source>
</evidence>
<reference evidence="2" key="1">
    <citation type="submission" date="2019-10" db="EMBL/GenBank/DDBJ databases">
        <authorList>
            <consortium name="DOE Joint Genome Institute"/>
            <person name="Kuo A."/>
            <person name="Miyauchi S."/>
            <person name="Kiss E."/>
            <person name="Drula E."/>
            <person name="Kohler A."/>
            <person name="Sanchez-Garcia M."/>
            <person name="Andreopoulos B."/>
            <person name="Barry K.W."/>
            <person name="Bonito G."/>
            <person name="Buee M."/>
            <person name="Carver A."/>
            <person name="Chen C."/>
            <person name="Cichocki N."/>
            <person name="Clum A."/>
            <person name="Culley D."/>
            <person name="Crous P.W."/>
            <person name="Fauchery L."/>
            <person name="Girlanda M."/>
            <person name="Hayes R."/>
            <person name="Keri Z."/>
            <person name="LaButti K."/>
            <person name="Lipzen A."/>
            <person name="Lombard V."/>
            <person name="Magnuson J."/>
            <person name="Maillard F."/>
            <person name="Morin E."/>
            <person name="Murat C."/>
            <person name="Nolan M."/>
            <person name="Ohm R."/>
            <person name="Pangilinan J."/>
            <person name="Pereira M."/>
            <person name="Perotto S."/>
            <person name="Peter M."/>
            <person name="Riley R."/>
            <person name="Sitrit Y."/>
            <person name="Stielow B."/>
            <person name="Szollosi G."/>
            <person name="Zifcakova L."/>
            <person name="Stursova M."/>
            <person name="Spatafora J.W."/>
            <person name="Tedersoo L."/>
            <person name="Vaario L.-M."/>
            <person name="Yamada A."/>
            <person name="Yan M."/>
            <person name="Wang P."/>
            <person name="Xu J."/>
            <person name="Bruns T."/>
            <person name="Baldrian P."/>
            <person name="Vilgalys R."/>
            <person name="Henrissat B."/>
            <person name="Grigoriev I.V."/>
            <person name="Hibbett D."/>
            <person name="Nagy L.G."/>
            <person name="Martin F.M."/>
        </authorList>
    </citation>
    <scope>NUCLEOTIDE SEQUENCE</scope>
    <source>
        <strain evidence="2">Prilba</strain>
    </source>
</reference>
<sequence>MSGGHWPSSTSPDSPHTNSPRQRFDTPKRATFSTEAINIAHLLLRFGTAHASWSPSSNWFSLASSLASAIDQGYKYISSLPPVDLSWLTQSPRLLGSHRPNRPTPTSLPLLYDLQPAPTPRRNPPSRICEFGETTRTVTRHPLQPSINSDIEKWCDIKDPTCRYSLFTLERDPLSPTLSIGNFNTHSLSWSPPGFPTVQLGP</sequence>